<evidence type="ECO:0000259" key="7">
    <source>
        <dbReference type="PROSITE" id="PS50109"/>
    </source>
</evidence>
<organism evidence="11 12">
    <name type="scientific">Anaeromyxobacter diazotrophicus</name>
    <dbReference type="NCBI Taxonomy" id="2590199"/>
    <lineage>
        <taxon>Bacteria</taxon>
        <taxon>Pseudomonadati</taxon>
        <taxon>Myxococcota</taxon>
        <taxon>Myxococcia</taxon>
        <taxon>Myxococcales</taxon>
        <taxon>Cystobacterineae</taxon>
        <taxon>Anaeromyxobacteraceae</taxon>
        <taxon>Anaeromyxobacter</taxon>
    </lineage>
</organism>
<dbReference type="InterPro" id="IPR003661">
    <property type="entry name" value="HisK_dim/P_dom"/>
</dbReference>
<dbReference type="SUPFAM" id="SSF55874">
    <property type="entry name" value="ATPase domain of HSP90 chaperone/DNA topoisomerase II/histidine kinase"/>
    <property type="match status" value="1"/>
</dbReference>
<dbReference type="NCBIfam" id="TIGR00229">
    <property type="entry name" value="sensory_box"/>
    <property type="match status" value="2"/>
</dbReference>
<evidence type="ECO:0000313" key="12">
    <source>
        <dbReference type="Proteomes" id="UP000503640"/>
    </source>
</evidence>
<dbReference type="Gene3D" id="3.40.50.2300">
    <property type="match status" value="1"/>
</dbReference>
<dbReference type="SMART" id="SM00387">
    <property type="entry name" value="HATPase_c"/>
    <property type="match status" value="1"/>
</dbReference>
<keyword evidence="3 6" id="KW-0597">Phosphoprotein</keyword>
<evidence type="ECO:0000256" key="4">
    <source>
        <dbReference type="ARBA" id="ARBA00022679"/>
    </source>
</evidence>
<dbReference type="PROSITE" id="PS50109">
    <property type="entry name" value="HIS_KIN"/>
    <property type="match status" value="1"/>
</dbReference>
<dbReference type="GO" id="GO:0009927">
    <property type="term" value="F:histidine phosphotransfer kinase activity"/>
    <property type="evidence" value="ECO:0007669"/>
    <property type="project" value="TreeGrafter"/>
</dbReference>
<feature type="domain" description="Histidine kinase" evidence="7">
    <location>
        <begin position="266"/>
        <end position="488"/>
    </location>
</feature>
<evidence type="ECO:0000256" key="6">
    <source>
        <dbReference type="PROSITE-ProRule" id="PRU00169"/>
    </source>
</evidence>
<name>A0A7I9VQZ5_9BACT</name>
<dbReference type="SUPFAM" id="SSF55785">
    <property type="entry name" value="PYP-like sensor domain (PAS domain)"/>
    <property type="match status" value="2"/>
</dbReference>
<reference evidence="12" key="1">
    <citation type="journal article" date="2020" name="Appl. Environ. Microbiol.">
        <title>Diazotrophic Anaeromyxobacter Isolates from Soils.</title>
        <authorList>
            <person name="Masuda Y."/>
            <person name="Yamanaka H."/>
            <person name="Xu Z.X."/>
            <person name="Shiratori Y."/>
            <person name="Aono T."/>
            <person name="Amachi S."/>
            <person name="Senoo K."/>
            <person name="Itoh H."/>
        </authorList>
    </citation>
    <scope>NUCLEOTIDE SEQUENCE [LARGE SCALE GENOMIC DNA]</scope>
    <source>
        <strain evidence="12">R267</strain>
    </source>
</reference>
<dbReference type="InterPro" id="IPR011006">
    <property type="entry name" value="CheY-like_superfamily"/>
</dbReference>
<feature type="domain" description="PAC" evidence="10">
    <location>
        <begin position="203"/>
        <end position="253"/>
    </location>
</feature>
<dbReference type="SUPFAM" id="SSF52172">
    <property type="entry name" value="CheY-like"/>
    <property type="match status" value="1"/>
</dbReference>
<evidence type="ECO:0000256" key="1">
    <source>
        <dbReference type="ARBA" id="ARBA00000085"/>
    </source>
</evidence>
<dbReference type="InterPro" id="IPR005467">
    <property type="entry name" value="His_kinase_dom"/>
</dbReference>
<dbReference type="InterPro" id="IPR000700">
    <property type="entry name" value="PAS-assoc_C"/>
</dbReference>
<dbReference type="InterPro" id="IPR013767">
    <property type="entry name" value="PAS_fold"/>
</dbReference>
<dbReference type="Pfam" id="PF08448">
    <property type="entry name" value="PAS_4"/>
    <property type="match status" value="1"/>
</dbReference>
<dbReference type="PROSITE" id="PS50110">
    <property type="entry name" value="RESPONSE_REGULATORY"/>
    <property type="match status" value="1"/>
</dbReference>
<dbReference type="EC" id="2.7.13.3" evidence="2"/>
<dbReference type="InterPro" id="IPR003594">
    <property type="entry name" value="HATPase_dom"/>
</dbReference>
<dbReference type="CDD" id="cd00156">
    <property type="entry name" value="REC"/>
    <property type="match status" value="1"/>
</dbReference>
<dbReference type="PANTHER" id="PTHR43047:SF72">
    <property type="entry name" value="OSMOSENSING HISTIDINE PROTEIN KINASE SLN1"/>
    <property type="match status" value="1"/>
</dbReference>
<dbReference type="Gene3D" id="3.30.565.10">
    <property type="entry name" value="Histidine kinase-like ATPase, C-terminal domain"/>
    <property type="match status" value="1"/>
</dbReference>
<accession>A0A7I9VQZ5</accession>
<dbReference type="InterPro" id="IPR004358">
    <property type="entry name" value="Sig_transdc_His_kin-like_C"/>
</dbReference>
<dbReference type="GO" id="GO:0000155">
    <property type="term" value="F:phosphorelay sensor kinase activity"/>
    <property type="evidence" value="ECO:0007669"/>
    <property type="project" value="InterPro"/>
</dbReference>
<dbReference type="PROSITE" id="PS50112">
    <property type="entry name" value="PAS"/>
    <property type="match status" value="2"/>
</dbReference>
<dbReference type="CDD" id="cd00082">
    <property type="entry name" value="HisKA"/>
    <property type="match status" value="1"/>
</dbReference>
<dbReference type="Pfam" id="PF00989">
    <property type="entry name" value="PAS"/>
    <property type="match status" value="1"/>
</dbReference>
<dbReference type="PANTHER" id="PTHR43047">
    <property type="entry name" value="TWO-COMPONENT HISTIDINE PROTEIN KINASE"/>
    <property type="match status" value="1"/>
</dbReference>
<evidence type="ECO:0000313" key="11">
    <source>
        <dbReference type="EMBL" id="GEJ58540.1"/>
    </source>
</evidence>
<feature type="modified residue" description="4-aspartylphosphate" evidence="6">
    <location>
        <position position="558"/>
    </location>
</feature>
<dbReference type="InterPro" id="IPR000014">
    <property type="entry name" value="PAS"/>
</dbReference>
<dbReference type="Gene3D" id="3.30.450.20">
    <property type="entry name" value="PAS domain"/>
    <property type="match status" value="2"/>
</dbReference>
<evidence type="ECO:0000259" key="8">
    <source>
        <dbReference type="PROSITE" id="PS50110"/>
    </source>
</evidence>
<keyword evidence="12" id="KW-1185">Reference proteome</keyword>
<dbReference type="SMART" id="SM00388">
    <property type="entry name" value="HisKA"/>
    <property type="match status" value="1"/>
</dbReference>
<dbReference type="SMART" id="SM00091">
    <property type="entry name" value="PAS"/>
    <property type="match status" value="2"/>
</dbReference>
<proteinExistence type="predicted"/>
<dbReference type="EMBL" id="BJTG01000008">
    <property type="protein sequence ID" value="GEJ58540.1"/>
    <property type="molecule type" value="Genomic_DNA"/>
</dbReference>
<comment type="catalytic activity">
    <reaction evidence="1">
        <text>ATP + protein L-histidine = ADP + protein N-phospho-L-histidine.</text>
        <dbReference type="EC" id="2.7.13.3"/>
    </reaction>
</comment>
<dbReference type="SMART" id="SM00448">
    <property type="entry name" value="REC"/>
    <property type="match status" value="1"/>
</dbReference>
<evidence type="ECO:0000259" key="9">
    <source>
        <dbReference type="PROSITE" id="PS50112"/>
    </source>
</evidence>
<gene>
    <name evidence="11" type="ORF">AMYX_32810</name>
</gene>
<dbReference type="Pfam" id="PF02518">
    <property type="entry name" value="HATPase_c"/>
    <property type="match status" value="1"/>
</dbReference>
<dbReference type="InterPro" id="IPR001789">
    <property type="entry name" value="Sig_transdc_resp-reg_receiver"/>
</dbReference>
<evidence type="ECO:0000259" key="10">
    <source>
        <dbReference type="PROSITE" id="PS50113"/>
    </source>
</evidence>
<dbReference type="Pfam" id="PF00072">
    <property type="entry name" value="Response_reg"/>
    <property type="match status" value="1"/>
</dbReference>
<dbReference type="Gene3D" id="1.10.287.130">
    <property type="match status" value="1"/>
</dbReference>
<dbReference type="Proteomes" id="UP000503640">
    <property type="component" value="Unassembled WGS sequence"/>
</dbReference>
<evidence type="ECO:0000256" key="2">
    <source>
        <dbReference type="ARBA" id="ARBA00012438"/>
    </source>
</evidence>
<evidence type="ECO:0000256" key="3">
    <source>
        <dbReference type="ARBA" id="ARBA00022553"/>
    </source>
</evidence>
<dbReference type="AlphaFoldDB" id="A0A7I9VQZ5"/>
<dbReference type="GO" id="GO:0006355">
    <property type="term" value="P:regulation of DNA-templated transcription"/>
    <property type="evidence" value="ECO:0007669"/>
    <property type="project" value="InterPro"/>
</dbReference>
<keyword evidence="4" id="KW-0808">Transferase</keyword>
<dbReference type="InterPro" id="IPR013656">
    <property type="entry name" value="PAS_4"/>
</dbReference>
<feature type="domain" description="PAS" evidence="9">
    <location>
        <begin position="6"/>
        <end position="77"/>
    </location>
</feature>
<dbReference type="InterPro" id="IPR036890">
    <property type="entry name" value="HATPase_C_sf"/>
</dbReference>
<sequence length="635" mass="68015">MMTAASPELVRALFDHSPLPQFVVDRETLAFVDVNEAALRHYGYTRAEFLARSMLDIRPPEDVERARRSAARPVAAAAETRGLWRHVKKGGAVVDVEVLAADFELGRRKARLLTVRDVTEQKAAEEALRRSEESFRAAIESAPDLVVVLREERVVYANAAVTAALGHARDALLGEEAVRFVHPDDRARVAEIVARAQQEPHAPSEELRLLRADGGELRVEFRVVAVAFDGGPAVLAFGRDLTARRLLEARLAAAGRMSSLGELAAGLVHEINNPISYALANVSFAAEAVEPLLAAAPSPGDAHELGGALRDARLGLERVRDLVRNLKTFSRVDEEPFQPVDLHAALEAACSMSRNEVKHRARLVQRYAPGTWVRGDEGKLAQVFVNLLVNAAQAIPDGRADEHTVSIEVIPWPGGRLAVEVSDTGQGILAEHLPRLFDPFFTTKPKGLGTGLGLSICDSIVRAHGGHIEVETRPGQGTCVRVVLSPGLPPPAPAAPAPGVGPARGRRGRVLVVDDEPRVCDALARLVSGQHELRGASCGRAALELLRAGEQFDAVLCDVMMPELNGVQLQRAVAEIAPALAARFAFMTGGAFSAEAGRLLAESGAPVLRKPFERDALLGCLRVLCDGAAPPEGPA</sequence>
<protein>
    <recommendedName>
        <fullName evidence="2">histidine kinase</fullName>
        <ecNumber evidence="2">2.7.13.3</ecNumber>
    </recommendedName>
</protein>
<dbReference type="InterPro" id="IPR036097">
    <property type="entry name" value="HisK_dim/P_sf"/>
</dbReference>
<dbReference type="InterPro" id="IPR035965">
    <property type="entry name" value="PAS-like_dom_sf"/>
</dbReference>
<dbReference type="SUPFAM" id="SSF47384">
    <property type="entry name" value="Homodimeric domain of signal transducing histidine kinase"/>
    <property type="match status" value="1"/>
</dbReference>
<dbReference type="PROSITE" id="PS50113">
    <property type="entry name" value="PAC"/>
    <property type="match status" value="1"/>
</dbReference>
<dbReference type="RefSeq" id="WP_176067199.1">
    <property type="nucleotide sequence ID" value="NZ_BJTG01000008.1"/>
</dbReference>
<feature type="domain" description="Response regulatory" evidence="8">
    <location>
        <begin position="509"/>
        <end position="625"/>
    </location>
</feature>
<dbReference type="GO" id="GO:0005886">
    <property type="term" value="C:plasma membrane"/>
    <property type="evidence" value="ECO:0007669"/>
    <property type="project" value="TreeGrafter"/>
</dbReference>
<evidence type="ECO:0000256" key="5">
    <source>
        <dbReference type="ARBA" id="ARBA00022777"/>
    </source>
</evidence>
<keyword evidence="5" id="KW-0418">Kinase</keyword>
<dbReference type="CDD" id="cd00130">
    <property type="entry name" value="PAS"/>
    <property type="match status" value="2"/>
</dbReference>
<comment type="caution">
    <text evidence="11">The sequence shown here is derived from an EMBL/GenBank/DDBJ whole genome shotgun (WGS) entry which is preliminary data.</text>
</comment>
<dbReference type="PRINTS" id="PR00344">
    <property type="entry name" value="BCTRLSENSOR"/>
</dbReference>
<feature type="domain" description="PAS" evidence="9">
    <location>
        <begin position="131"/>
        <end position="200"/>
    </location>
</feature>